<keyword evidence="2" id="KW-0812">Transmembrane</keyword>
<keyword evidence="2" id="KW-1133">Transmembrane helix</keyword>
<gene>
    <name evidence="3" type="ORF">CC84DRAFT_1264778</name>
</gene>
<dbReference type="AlphaFoldDB" id="A0A177BUY8"/>
<sequence length="353" mass="37243">MCNKINNTDVSTDGTYTSPPRTSPAPYLPNANAIDKPPAVIPAPQFEPVEVLPAASIPPAPTHAPVVIGIVADEVTFLQGYCSEPAYTIIDGPTAVWMPVVGCMSTKGDCCPTPPVGNAVGSEEGHTQDMKKGGQFLASQLPSQGTLTGCPRDYHTVDGTACCPSNYWLWSTNLGGQVPCYSSLAAAMTPPPIPDTMVNQLDATDSPRETLTRDRVITTTASDGRVFTTTIASSRVPALTMSQKPTSAIVNIVYTMQYPMVPPKSKMNTGAKIGIGVGASGAAILIGFVLWFFIRTTSHRGSKKKLQSPEQVSVSRRFGSGVDMSRVAHQPAGVERVYNGKQYAGASSSATAY</sequence>
<keyword evidence="2" id="KW-0472">Membrane</keyword>
<evidence type="ECO:0000313" key="3">
    <source>
        <dbReference type="EMBL" id="OAF98790.1"/>
    </source>
</evidence>
<feature type="region of interest" description="Disordered" evidence="1">
    <location>
        <begin position="1"/>
        <end position="31"/>
    </location>
</feature>
<evidence type="ECO:0000313" key="4">
    <source>
        <dbReference type="Proteomes" id="UP000077069"/>
    </source>
</evidence>
<dbReference type="RefSeq" id="XP_018029156.1">
    <property type="nucleotide sequence ID" value="XM_018185335.1"/>
</dbReference>
<reference evidence="3 4" key="1">
    <citation type="submission" date="2016-05" db="EMBL/GenBank/DDBJ databases">
        <title>Comparative analysis of secretome profiles of manganese(II)-oxidizing ascomycete fungi.</title>
        <authorList>
            <consortium name="DOE Joint Genome Institute"/>
            <person name="Zeiner C.A."/>
            <person name="Purvine S.O."/>
            <person name="Zink E.M."/>
            <person name="Wu S."/>
            <person name="Pasa-Tolic L."/>
            <person name="Chaput D.L."/>
            <person name="Haridas S."/>
            <person name="Grigoriev I.V."/>
            <person name="Santelli C.M."/>
            <person name="Hansel C.M."/>
        </authorList>
    </citation>
    <scope>NUCLEOTIDE SEQUENCE [LARGE SCALE GENOMIC DNA]</scope>
    <source>
        <strain evidence="3 4">AP3s5-JAC2a</strain>
    </source>
</reference>
<dbReference type="STRING" id="1460663.A0A177BUY8"/>
<organism evidence="3 4">
    <name type="scientific">Paraphaeosphaeria sporulosa</name>
    <dbReference type="NCBI Taxonomy" id="1460663"/>
    <lineage>
        <taxon>Eukaryota</taxon>
        <taxon>Fungi</taxon>
        <taxon>Dikarya</taxon>
        <taxon>Ascomycota</taxon>
        <taxon>Pezizomycotina</taxon>
        <taxon>Dothideomycetes</taxon>
        <taxon>Pleosporomycetidae</taxon>
        <taxon>Pleosporales</taxon>
        <taxon>Massarineae</taxon>
        <taxon>Didymosphaeriaceae</taxon>
        <taxon>Paraphaeosphaeria</taxon>
    </lineage>
</organism>
<dbReference type="Proteomes" id="UP000077069">
    <property type="component" value="Unassembled WGS sequence"/>
</dbReference>
<dbReference type="OrthoDB" id="3065412at2759"/>
<evidence type="ECO:0000256" key="2">
    <source>
        <dbReference type="SAM" id="Phobius"/>
    </source>
</evidence>
<accession>A0A177BUY8</accession>
<evidence type="ECO:0000256" key="1">
    <source>
        <dbReference type="SAM" id="MobiDB-lite"/>
    </source>
</evidence>
<proteinExistence type="predicted"/>
<dbReference type="EMBL" id="KV441564">
    <property type="protein sequence ID" value="OAF98790.1"/>
    <property type="molecule type" value="Genomic_DNA"/>
</dbReference>
<feature type="compositionally biased region" description="Polar residues" evidence="1">
    <location>
        <begin position="1"/>
        <end position="20"/>
    </location>
</feature>
<dbReference type="InParanoid" id="A0A177BUY8"/>
<feature type="transmembrane region" description="Helical" evidence="2">
    <location>
        <begin position="273"/>
        <end position="294"/>
    </location>
</feature>
<name>A0A177BUY8_9PLEO</name>
<keyword evidence="4" id="KW-1185">Reference proteome</keyword>
<dbReference type="GeneID" id="28768821"/>
<protein>
    <submittedName>
        <fullName evidence="3">Uncharacterized protein</fullName>
    </submittedName>
</protein>